<dbReference type="Proteomes" id="UP000053051">
    <property type="component" value="Unassembled WGS sequence"/>
</dbReference>
<dbReference type="OrthoDB" id="422676at2"/>
<dbReference type="SFLD" id="SFLDS00003">
    <property type="entry name" value="Haloacid_Dehalogenase"/>
    <property type="match status" value="1"/>
</dbReference>
<dbReference type="InterPro" id="IPR036412">
    <property type="entry name" value="HAD-like_sf"/>
</dbReference>
<dbReference type="AlphaFoldDB" id="M1X2B0"/>
<evidence type="ECO:0000313" key="1">
    <source>
        <dbReference type="EMBL" id="CCH66510.1"/>
    </source>
</evidence>
<sequence>MLRIITDFDGPIIDVSERYYRVYLICLDRIQNPGQKVIKLNKAEFWQLKRSRVSEIQIGVISGLDALQAQNFSHMRGKLVHTQPYFHYDCLASGALDTLLKIKQVGIDLVVMTMRRVRELNYAFDQYNLGQFFRKDCCYCLSNDHVKVGDIKDKTLLMSQALKELPPACNTWMIGDTEADIVAAQTFGIKVIAVESGIRDNNQLQKEAPDSIVKDFNSALKLILEQSPL</sequence>
<dbReference type="EMBL" id="CAIY01000016">
    <property type="protein sequence ID" value="CCH66510.1"/>
    <property type="molecule type" value="Genomic_DNA"/>
</dbReference>
<dbReference type="InterPro" id="IPR023214">
    <property type="entry name" value="HAD_sf"/>
</dbReference>
<dbReference type="Pfam" id="PF13242">
    <property type="entry name" value="Hydrolase_like"/>
    <property type="match status" value="1"/>
</dbReference>
<dbReference type="STRING" id="1165094.RINTHH_3550"/>
<dbReference type="PANTHER" id="PTHR43434">
    <property type="entry name" value="PHOSPHOGLYCOLATE PHOSPHATASE"/>
    <property type="match status" value="1"/>
</dbReference>
<dbReference type="GO" id="GO:0006281">
    <property type="term" value="P:DNA repair"/>
    <property type="evidence" value="ECO:0007669"/>
    <property type="project" value="TreeGrafter"/>
</dbReference>
<proteinExistence type="predicted"/>
<comment type="caution">
    <text evidence="1">The sequence shown here is derived from an EMBL/GenBank/DDBJ whole genome shotgun (WGS) entry which is preliminary data.</text>
</comment>
<dbReference type="SUPFAM" id="SSF56784">
    <property type="entry name" value="HAD-like"/>
    <property type="match status" value="1"/>
</dbReference>
<keyword evidence="2" id="KW-1185">Reference proteome</keyword>
<gene>
    <name evidence="1" type="ORF">RINTHH_3550</name>
</gene>
<dbReference type="GO" id="GO:0008967">
    <property type="term" value="F:phosphoglycolate phosphatase activity"/>
    <property type="evidence" value="ECO:0007669"/>
    <property type="project" value="TreeGrafter"/>
</dbReference>
<dbReference type="InterPro" id="IPR050155">
    <property type="entry name" value="HAD-like_hydrolase_sf"/>
</dbReference>
<evidence type="ECO:0000313" key="2">
    <source>
        <dbReference type="Proteomes" id="UP000053051"/>
    </source>
</evidence>
<accession>M1X2B0</accession>
<dbReference type="GO" id="GO:0005829">
    <property type="term" value="C:cytosol"/>
    <property type="evidence" value="ECO:0007669"/>
    <property type="project" value="TreeGrafter"/>
</dbReference>
<dbReference type="RefSeq" id="WP_008232062.1">
    <property type="nucleotide sequence ID" value="NZ_CAIY01000016.1"/>
</dbReference>
<protein>
    <recommendedName>
        <fullName evidence="3">Haloacid dehalogenase-like hydrolase</fullName>
    </recommendedName>
</protein>
<reference evidence="2" key="2">
    <citation type="submission" date="2016-01" db="EMBL/GenBank/DDBJ databases">
        <title>Diatom-associated endosymboitic cyanobacterium lacks core nitrogen metabolism enzymes.</title>
        <authorList>
            <person name="Hilton J.A."/>
            <person name="Foster R.A."/>
            <person name="Tripp H.J."/>
            <person name="Carter B.J."/>
            <person name="Zehr J.P."/>
            <person name="Villareal T.A."/>
        </authorList>
    </citation>
    <scope>NUCLEOTIDE SEQUENCE [LARGE SCALE GENOMIC DNA]</scope>
    <source>
        <strain evidence="2">HH01</strain>
    </source>
</reference>
<dbReference type="SFLD" id="SFLDG01129">
    <property type="entry name" value="C1.5:_HAD__Beta-PGM__Phosphata"/>
    <property type="match status" value="1"/>
</dbReference>
<name>M1X2B0_9NOST</name>
<organism evidence="1 2">
    <name type="scientific">Richelia intracellularis HH01</name>
    <dbReference type="NCBI Taxonomy" id="1165094"/>
    <lineage>
        <taxon>Bacteria</taxon>
        <taxon>Bacillati</taxon>
        <taxon>Cyanobacteriota</taxon>
        <taxon>Cyanophyceae</taxon>
        <taxon>Nostocales</taxon>
        <taxon>Nostocaceae</taxon>
        <taxon>Richelia</taxon>
    </lineage>
</organism>
<dbReference type="Gene3D" id="3.40.50.1000">
    <property type="entry name" value="HAD superfamily/HAD-like"/>
    <property type="match status" value="1"/>
</dbReference>
<evidence type="ECO:0008006" key="3">
    <source>
        <dbReference type="Google" id="ProtNLM"/>
    </source>
</evidence>
<dbReference type="PANTHER" id="PTHR43434:SF1">
    <property type="entry name" value="PHOSPHOGLYCOLATE PHOSPHATASE"/>
    <property type="match status" value="1"/>
</dbReference>
<reference evidence="1 2" key="1">
    <citation type="submission" date="2012-05" db="EMBL/GenBank/DDBJ databases">
        <authorList>
            <person name="Hilton J."/>
        </authorList>
    </citation>
    <scope>NUCLEOTIDE SEQUENCE [LARGE SCALE GENOMIC DNA]</scope>
    <source>
        <strain evidence="1 2">HH01</strain>
    </source>
</reference>